<evidence type="ECO:0000313" key="2">
    <source>
        <dbReference type="EMBL" id="GHI48743.1"/>
    </source>
</evidence>
<sequence>MTTGVCAIDSAPPDTGESGATAGAGTAVRVGADAVPAGCVFAADGSYAARLTREGPSWYPERWTFGPEPYAVALAGNQPEEPGTEVLPLADGQVLIHRTPAGLHTFSLLYPTGPATGPATGRQTGERPLGSVECDALSLLPAAPDGATAYALAPGEASTAVWRVAGGAFGPEHVAEVPGFCAGGAWLDTSGRLLALDQERDGVTKTVVVDLDRGGETTPLLQIAEGSNDRLLLADPESGLLLVRSDAAGEDRIGWGVLGSMLPVRFPRCLRAPDLLLTPFAVQPGQLLTPEACAVALRMDGPGGTGIGLWRPTSRHVVGLTPPEGWLAGAGRWTRAGVLRLPYATRNVPCGVADVPFPASASEPVEDLAPEEPEAESPPAARPVPLREAPLTGRAVVG</sequence>
<organism evidence="2 3">
    <name type="scientific">Streptomyces albidoflavus</name>
    <dbReference type="NCBI Taxonomy" id="1886"/>
    <lineage>
        <taxon>Bacteria</taxon>
        <taxon>Bacillati</taxon>
        <taxon>Actinomycetota</taxon>
        <taxon>Actinomycetes</taxon>
        <taxon>Kitasatosporales</taxon>
        <taxon>Streptomycetaceae</taxon>
        <taxon>Streptomyces</taxon>
        <taxon>Streptomyces albidoflavus group</taxon>
    </lineage>
</organism>
<name>A0AA37C1F6_9ACTN</name>
<proteinExistence type="predicted"/>
<dbReference type="Proteomes" id="UP001051844">
    <property type="component" value="Unassembled WGS sequence"/>
</dbReference>
<feature type="compositionally biased region" description="Acidic residues" evidence="1">
    <location>
        <begin position="364"/>
        <end position="375"/>
    </location>
</feature>
<dbReference type="EMBL" id="BNDZ01000005">
    <property type="protein sequence ID" value="GHI48743.1"/>
    <property type="molecule type" value="Genomic_DNA"/>
</dbReference>
<feature type="region of interest" description="Disordered" evidence="1">
    <location>
        <begin position="361"/>
        <end position="398"/>
    </location>
</feature>
<dbReference type="AlphaFoldDB" id="A0AA37C1F6"/>
<gene>
    <name evidence="2" type="ORF">ScoT_49170</name>
</gene>
<feature type="region of interest" description="Disordered" evidence="1">
    <location>
        <begin position="1"/>
        <end position="20"/>
    </location>
</feature>
<evidence type="ECO:0000313" key="3">
    <source>
        <dbReference type="Proteomes" id="UP001051844"/>
    </source>
</evidence>
<protein>
    <submittedName>
        <fullName evidence="2">Uncharacterized protein</fullName>
    </submittedName>
</protein>
<accession>A0AA37C1F6</accession>
<evidence type="ECO:0000256" key="1">
    <source>
        <dbReference type="SAM" id="MobiDB-lite"/>
    </source>
</evidence>
<reference evidence="2" key="1">
    <citation type="submission" date="2022-09" db="EMBL/GenBank/DDBJ databases">
        <title>Whole genome shotgun sequence of Streptomyces albidoflavus NBRC 12854.</title>
        <authorList>
            <person name="Komaki H."/>
            <person name="Tamura T."/>
        </authorList>
    </citation>
    <scope>NUCLEOTIDE SEQUENCE</scope>
    <source>
        <strain evidence="2">NBRC 12854</strain>
    </source>
</reference>
<comment type="caution">
    <text evidence="2">The sequence shown here is derived from an EMBL/GenBank/DDBJ whole genome shotgun (WGS) entry which is preliminary data.</text>
</comment>